<dbReference type="OrthoDB" id="5720816at2"/>
<evidence type="ECO:0000313" key="1">
    <source>
        <dbReference type="EMBL" id="EAZ91161.1"/>
    </source>
</evidence>
<organism evidence="1 2">
    <name type="scientific">Crocosphaera chwakensis CCY0110</name>
    <dbReference type="NCBI Taxonomy" id="391612"/>
    <lineage>
        <taxon>Bacteria</taxon>
        <taxon>Bacillati</taxon>
        <taxon>Cyanobacteriota</taxon>
        <taxon>Cyanophyceae</taxon>
        <taxon>Oscillatoriophycideae</taxon>
        <taxon>Chroococcales</taxon>
        <taxon>Aphanothecaceae</taxon>
        <taxon>Crocosphaera</taxon>
        <taxon>Crocosphaera chwakensis</taxon>
    </lineage>
</organism>
<protein>
    <recommendedName>
        <fullName evidence="3">Coenzyme Q (Ubiquinone) biosynthesis protein Coq4</fullName>
    </recommendedName>
</protein>
<dbReference type="eggNOG" id="COG5031">
    <property type="taxonomic scope" value="Bacteria"/>
</dbReference>
<dbReference type="Proteomes" id="UP000003781">
    <property type="component" value="Unassembled WGS sequence"/>
</dbReference>
<comment type="caution">
    <text evidence="1">The sequence shown here is derived from an EMBL/GenBank/DDBJ whole genome shotgun (WGS) entry which is preliminary data.</text>
</comment>
<reference evidence="1 2" key="1">
    <citation type="submission" date="2007-03" db="EMBL/GenBank/DDBJ databases">
        <authorList>
            <person name="Stal L."/>
            <person name="Ferriera S."/>
            <person name="Johnson J."/>
            <person name="Kravitz S."/>
            <person name="Beeson K."/>
            <person name="Sutton G."/>
            <person name="Rogers Y.-H."/>
            <person name="Friedman R."/>
            <person name="Frazier M."/>
            <person name="Venter J.C."/>
        </authorList>
    </citation>
    <scope>NUCLEOTIDE SEQUENCE [LARGE SCALE GENOMIC DNA]</scope>
    <source>
        <strain evidence="1 2">CCY0110</strain>
    </source>
</reference>
<dbReference type="GO" id="GO:0006744">
    <property type="term" value="P:ubiquinone biosynthetic process"/>
    <property type="evidence" value="ECO:0007669"/>
    <property type="project" value="InterPro"/>
</dbReference>
<dbReference type="EMBL" id="AAXW01000016">
    <property type="protein sequence ID" value="EAZ91161.1"/>
    <property type="molecule type" value="Genomic_DNA"/>
</dbReference>
<evidence type="ECO:0008006" key="3">
    <source>
        <dbReference type="Google" id="ProtNLM"/>
    </source>
</evidence>
<keyword evidence="2" id="KW-1185">Reference proteome</keyword>
<dbReference type="RefSeq" id="WP_008275771.1">
    <property type="nucleotide sequence ID" value="NZ_AAXW01000016.1"/>
</dbReference>
<dbReference type="Pfam" id="PF05019">
    <property type="entry name" value="Coq4"/>
    <property type="match status" value="1"/>
</dbReference>
<accession>A3IQV6</accession>
<name>A3IQV6_9CHRO</name>
<dbReference type="AlphaFoldDB" id="A3IQV6"/>
<dbReference type="PANTHER" id="PTHR12922">
    <property type="entry name" value="UBIQUINONE BIOSYNTHESIS PROTEIN"/>
    <property type="match status" value="1"/>
</dbReference>
<dbReference type="InterPro" id="IPR007715">
    <property type="entry name" value="Coq4"/>
</dbReference>
<sequence>MGFKYINQIANPDNLQEFLTLVDLAAGAGQNVNNAIDLSQKLHETAPMKVCLQILNQDPDCAQMLKERYVGPYFDLETMLKMPKGSLGWTYAKVLSTLGYDPQFYKSTENFKTDADYVTFRVFKTHDLHHILTGYSLDDLGELGVLSVSVGQFAYPGFTFLDLMSFLFRFFKNDQAYNKDMTPQEQVKTLNYAFKLVSAGIDMGQAAKPLFAVKWEENLDRSLDEWREMLNIKPALDGPYSWYSREKLKAAIA</sequence>
<evidence type="ECO:0000313" key="2">
    <source>
        <dbReference type="Proteomes" id="UP000003781"/>
    </source>
</evidence>
<proteinExistence type="predicted"/>
<gene>
    <name evidence="1" type="ORF">CY0110_12877</name>
</gene>
<dbReference type="PANTHER" id="PTHR12922:SF7">
    <property type="entry name" value="UBIQUINONE BIOSYNTHESIS PROTEIN COQ4 HOMOLOG, MITOCHONDRIAL"/>
    <property type="match status" value="1"/>
</dbReference>